<accession>A0A645IJP5</accession>
<proteinExistence type="predicted"/>
<reference evidence="2" key="1">
    <citation type="submission" date="2019-08" db="EMBL/GenBank/DDBJ databases">
        <authorList>
            <person name="Kucharzyk K."/>
            <person name="Murdoch R.W."/>
            <person name="Higgins S."/>
            <person name="Loffler F."/>
        </authorList>
    </citation>
    <scope>NUCLEOTIDE SEQUENCE</scope>
</reference>
<dbReference type="InterPro" id="IPR035895">
    <property type="entry name" value="HPr-like_sf"/>
</dbReference>
<name>A0A645IJP5_9ZZZZ</name>
<gene>
    <name evidence="2" type="ORF">SDC9_199163</name>
</gene>
<feature type="domain" description="HPr" evidence="1">
    <location>
        <begin position="17"/>
        <end position="75"/>
    </location>
</feature>
<organism evidence="2">
    <name type="scientific">bioreactor metagenome</name>
    <dbReference type="NCBI Taxonomy" id="1076179"/>
    <lineage>
        <taxon>unclassified sequences</taxon>
        <taxon>metagenomes</taxon>
        <taxon>ecological metagenomes</taxon>
    </lineage>
</organism>
<protein>
    <recommendedName>
        <fullName evidence="1">HPr domain-containing protein</fullName>
    </recommendedName>
</protein>
<evidence type="ECO:0000259" key="1">
    <source>
        <dbReference type="Pfam" id="PF00381"/>
    </source>
</evidence>
<dbReference type="SUPFAM" id="SSF55594">
    <property type="entry name" value="HPr-like"/>
    <property type="match status" value="1"/>
</dbReference>
<dbReference type="InterPro" id="IPR002114">
    <property type="entry name" value="PTS_HPr_Ser_P_site"/>
</dbReference>
<dbReference type="PROSITE" id="PS00589">
    <property type="entry name" value="PTS_HPR_SER"/>
    <property type="match status" value="1"/>
</dbReference>
<dbReference type="Gene3D" id="3.30.1340.10">
    <property type="entry name" value="HPr-like"/>
    <property type="match status" value="1"/>
</dbReference>
<dbReference type="EMBL" id="VSSQ01116709">
    <property type="protein sequence ID" value="MPN51515.1"/>
    <property type="molecule type" value="Genomic_DNA"/>
</dbReference>
<comment type="caution">
    <text evidence="2">The sequence shown here is derived from an EMBL/GenBank/DDBJ whole genome shotgun (WGS) entry which is preliminary data.</text>
</comment>
<sequence>MKQTIKVRLRDVMAVRDLVNLVSQLSCPVKLLYEDKEVDAKSIMSIFTLDLSDELTLEIDGDCSPEVMDQLAPFMQ</sequence>
<dbReference type="Pfam" id="PF00381">
    <property type="entry name" value="PTS-HPr"/>
    <property type="match status" value="1"/>
</dbReference>
<evidence type="ECO:0000313" key="2">
    <source>
        <dbReference type="EMBL" id="MPN51515.1"/>
    </source>
</evidence>
<dbReference type="InterPro" id="IPR000032">
    <property type="entry name" value="HPr-like"/>
</dbReference>
<dbReference type="AlphaFoldDB" id="A0A645IJP5"/>